<feature type="compositionally biased region" description="Basic and acidic residues" evidence="1">
    <location>
        <begin position="1"/>
        <end position="20"/>
    </location>
</feature>
<dbReference type="RefSeq" id="WP_380254900.1">
    <property type="nucleotide sequence ID" value="NZ_JBHUII010000013.1"/>
</dbReference>
<gene>
    <name evidence="2" type="ORF">ACFSKO_19710</name>
</gene>
<comment type="caution">
    <text evidence="2">The sequence shown here is derived from an EMBL/GenBank/DDBJ whole genome shotgun (WGS) entry which is preliminary data.</text>
</comment>
<evidence type="ECO:0000256" key="1">
    <source>
        <dbReference type="SAM" id="MobiDB-lite"/>
    </source>
</evidence>
<evidence type="ECO:0000313" key="2">
    <source>
        <dbReference type="EMBL" id="MFD2207848.1"/>
    </source>
</evidence>
<dbReference type="EMBL" id="JBHUII010000013">
    <property type="protein sequence ID" value="MFD2207848.1"/>
    <property type="molecule type" value="Genomic_DNA"/>
</dbReference>
<dbReference type="Proteomes" id="UP001597294">
    <property type="component" value="Unassembled WGS sequence"/>
</dbReference>
<accession>A0ABW5BNY1</accession>
<proteinExistence type="predicted"/>
<protein>
    <recommendedName>
        <fullName evidence="4">Metallothionein</fullName>
    </recommendedName>
</protein>
<evidence type="ECO:0000313" key="3">
    <source>
        <dbReference type="Proteomes" id="UP001597294"/>
    </source>
</evidence>
<sequence length="57" mass="6074">MTKENKITPKNDLNSEKKTNECCGGSPKSREDACCIADEKAKDKGQEGCGCSCSTSN</sequence>
<name>A0ABW5BNY1_9PROT</name>
<feature type="region of interest" description="Disordered" evidence="1">
    <location>
        <begin position="1"/>
        <end position="31"/>
    </location>
</feature>
<keyword evidence="3" id="KW-1185">Reference proteome</keyword>
<evidence type="ECO:0008006" key="4">
    <source>
        <dbReference type="Google" id="ProtNLM"/>
    </source>
</evidence>
<reference evidence="3" key="1">
    <citation type="journal article" date="2019" name="Int. J. Syst. Evol. Microbiol.">
        <title>The Global Catalogue of Microorganisms (GCM) 10K type strain sequencing project: providing services to taxonomists for standard genome sequencing and annotation.</title>
        <authorList>
            <consortium name="The Broad Institute Genomics Platform"/>
            <consortium name="The Broad Institute Genome Sequencing Center for Infectious Disease"/>
            <person name="Wu L."/>
            <person name="Ma J."/>
        </authorList>
    </citation>
    <scope>NUCLEOTIDE SEQUENCE [LARGE SCALE GENOMIC DNA]</scope>
    <source>
        <strain evidence="3">CGMCC 4.7192</strain>
    </source>
</reference>
<organism evidence="2 3">
    <name type="scientific">Kiloniella antarctica</name>
    <dbReference type="NCBI Taxonomy" id="1550907"/>
    <lineage>
        <taxon>Bacteria</taxon>
        <taxon>Pseudomonadati</taxon>
        <taxon>Pseudomonadota</taxon>
        <taxon>Alphaproteobacteria</taxon>
        <taxon>Rhodospirillales</taxon>
        <taxon>Kiloniellaceae</taxon>
        <taxon>Kiloniella</taxon>
    </lineage>
</organism>